<dbReference type="HOGENOM" id="CLU_1741788_0_0_1"/>
<dbReference type="GeneID" id="27676668"/>
<dbReference type="Proteomes" id="UP000030143">
    <property type="component" value="Unassembled WGS sequence"/>
</dbReference>
<dbReference type="AlphaFoldDB" id="A0A0A2IR82"/>
<evidence type="ECO:0000313" key="2">
    <source>
        <dbReference type="Proteomes" id="UP000030143"/>
    </source>
</evidence>
<sequence length="155" mass="18113">MASIGSLSDIQNEILGNDIAKRIVIKVRTQRLDSQNYRASANEVIGEVFPGWENDPRIRFLAIDVWDERTFIVVDINHLDYDFNTAHKIKNVFPVYVLRHVKKRGWALVRWPREDEPLGAKVMDLHNANGWDVETPFLEDHNTRIVYANPRNLYE</sequence>
<proteinExistence type="predicted"/>
<dbReference type="EMBL" id="JQFZ01000230">
    <property type="protein sequence ID" value="KGO54270.1"/>
    <property type="molecule type" value="Genomic_DNA"/>
</dbReference>
<dbReference type="RefSeq" id="XP_016596743.1">
    <property type="nucleotide sequence ID" value="XM_016741249.1"/>
</dbReference>
<name>A0A0A2IR82_PENEN</name>
<accession>A0A0A2IR82</accession>
<dbReference type="OrthoDB" id="4358740at2759"/>
<reference evidence="1 2" key="1">
    <citation type="journal article" date="2015" name="Mol. Plant Microbe Interact.">
        <title>Genome, transcriptome, and functional analyses of Penicillium expansum provide new insights into secondary metabolism and pathogenicity.</title>
        <authorList>
            <person name="Ballester A.R."/>
            <person name="Marcet-Houben M."/>
            <person name="Levin E."/>
            <person name="Sela N."/>
            <person name="Selma-Lazaro C."/>
            <person name="Carmona L."/>
            <person name="Wisniewski M."/>
            <person name="Droby S."/>
            <person name="Gonzalez-Candelas L."/>
            <person name="Gabaldon T."/>
        </authorList>
    </citation>
    <scope>NUCLEOTIDE SEQUENCE [LARGE SCALE GENOMIC DNA]</scope>
    <source>
        <strain evidence="1 2">MD-8</strain>
    </source>
</reference>
<organism evidence="1 2">
    <name type="scientific">Penicillium expansum</name>
    <name type="common">Blue mold rot fungus</name>
    <dbReference type="NCBI Taxonomy" id="27334"/>
    <lineage>
        <taxon>Eukaryota</taxon>
        <taxon>Fungi</taxon>
        <taxon>Dikarya</taxon>
        <taxon>Ascomycota</taxon>
        <taxon>Pezizomycotina</taxon>
        <taxon>Eurotiomycetes</taxon>
        <taxon>Eurotiomycetidae</taxon>
        <taxon>Eurotiales</taxon>
        <taxon>Aspergillaceae</taxon>
        <taxon>Penicillium</taxon>
    </lineage>
</organism>
<dbReference type="PhylomeDB" id="A0A0A2IR82"/>
<comment type="caution">
    <text evidence="1">The sequence shown here is derived from an EMBL/GenBank/DDBJ whole genome shotgun (WGS) entry which is preliminary data.</text>
</comment>
<evidence type="ECO:0000313" key="1">
    <source>
        <dbReference type="EMBL" id="KGO54270.1"/>
    </source>
</evidence>
<protein>
    <submittedName>
        <fullName evidence="1">Uncharacterized protein</fullName>
    </submittedName>
</protein>
<keyword evidence="2" id="KW-1185">Reference proteome</keyword>
<dbReference type="VEuPathDB" id="FungiDB:PEXP_110210"/>
<gene>
    <name evidence="1" type="ORF">PEX2_039740</name>
</gene>
<dbReference type="STRING" id="27334.A0A0A2IR82"/>